<protein>
    <submittedName>
        <fullName evidence="2">Uncharacterized protein</fullName>
    </submittedName>
</protein>
<evidence type="ECO:0000313" key="2">
    <source>
        <dbReference type="EMBL" id="KAF2493622.1"/>
    </source>
</evidence>
<gene>
    <name evidence="2" type="ORF">BU16DRAFT_84632</name>
</gene>
<keyword evidence="3" id="KW-1185">Reference proteome</keyword>
<organism evidence="2 3">
    <name type="scientific">Lophium mytilinum</name>
    <dbReference type="NCBI Taxonomy" id="390894"/>
    <lineage>
        <taxon>Eukaryota</taxon>
        <taxon>Fungi</taxon>
        <taxon>Dikarya</taxon>
        <taxon>Ascomycota</taxon>
        <taxon>Pezizomycotina</taxon>
        <taxon>Dothideomycetes</taxon>
        <taxon>Pleosporomycetidae</taxon>
        <taxon>Mytilinidiales</taxon>
        <taxon>Mytilinidiaceae</taxon>
        <taxon>Lophium</taxon>
    </lineage>
</organism>
<dbReference type="Proteomes" id="UP000799750">
    <property type="component" value="Unassembled WGS sequence"/>
</dbReference>
<evidence type="ECO:0000313" key="3">
    <source>
        <dbReference type="Proteomes" id="UP000799750"/>
    </source>
</evidence>
<reference evidence="2" key="1">
    <citation type="journal article" date="2020" name="Stud. Mycol.">
        <title>101 Dothideomycetes genomes: a test case for predicting lifestyles and emergence of pathogens.</title>
        <authorList>
            <person name="Haridas S."/>
            <person name="Albert R."/>
            <person name="Binder M."/>
            <person name="Bloem J."/>
            <person name="Labutti K."/>
            <person name="Salamov A."/>
            <person name="Andreopoulos B."/>
            <person name="Baker S."/>
            <person name="Barry K."/>
            <person name="Bills G."/>
            <person name="Bluhm B."/>
            <person name="Cannon C."/>
            <person name="Castanera R."/>
            <person name="Culley D."/>
            <person name="Daum C."/>
            <person name="Ezra D."/>
            <person name="Gonzalez J."/>
            <person name="Henrissat B."/>
            <person name="Kuo A."/>
            <person name="Liang C."/>
            <person name="Lipzen A."/>
            <person name="Lutzoni F."/>
            <person name="Magnuson J."/>
            <person name="Mondo S."/>
            <person name="Nolan M."/>
            <person name="Ohm R."/>
            <person name="Pangilinan J."/>
            <person name="Park H.-J."/>
            <person name="Ramirez L."/>
            <person name="Alfaro M."/>
            <person name="Sun H."/>
            <person name="Tritt A."/>
            <person name="Yoshinaga Y."/>
            <person name="Zwiers L.-H."/>
            <person name="Turgeon B."/>
            <person name="Goodwin S."/>
            <person name="Spatafora J."/>
            <person name="Crous P."/>
            <person name="Grigoriev I."/>
        </authorList>
    </citation>
    <scope>NUCLEOTIDE SEQUENCE</scope>
    <source>
        <strain evidence="2">CBS 269.34</strain>
    </source>
</reference>
<dbReference type="EMBL" id="MU004192">
    <property type="protein sequence ID" value="KAF2493622.1"/>
    <property type="molecule type" value="Genomic_DNA"/>
</dbReference>
<sequence length="341" mass="38663">MRNQHPDAAVEIQAEKRAENHHLEAISTDLWVYDRDLEDDDSVLSDRGSQGSAVSAVSSATSFGIHLPALTDQFVSVVLKDAGMKSLLFSGFDAMSRDRFERNTRRLLRRYALNLIKSASNEIQIRAAKYIRNQSRLIANRILYNITPLEHASSSTMDELVKTQTALPTLTGVQKSERFLEQEVPTEEMEDPSQPSKEQVPDGHWSDSDNSDDDAHSSSQETIDIQPLLPFLIYSDQFEMLREELMNFVIPTQLANHKLMDWSFPAPQSAIECTHCMQQEQRCRGFPTEGVVYETLKAAKAFLSSCPLQNHLHYHCLALISQCKFIRISFLDLLEFGVDRA</sequence>
<feature type="region of interest" description="Disordered" evidence="1">
    <location>
        <begin position="182"/>
        <end position="221"/>
    </location>
</feature>
<proteinExistence type="predicted"/>
<evidence type="ECO:0000256" key="1">
    <source>
        <dbReference type="SAM" id="MobiDB-lite"/>
    </source>
</evidence>
<dbReference type="AlphaFoldDB" id="A0A6A6QMY4"/>
<accession>A0A6A6QMY4</accession>
<dbReference type="OrthoDB" id="1431934at2759"/>
<name>A0A6A6QMY4_9PEZI</name>